<proteinExistence type="predicted"/>
<gene>
    <name evidence="1" type="ORF">SK3146_05557</name>
</gene>
<dbReference type="EMBL" id="CP027059">
    <property type="protein sequence ID" value="UQZ86264.1"/>
    <property type="molecule type" value="Genomic_DNA"/>
</dbReference>
<organism evidence="1 2">
    <name type="scientific">Paenibacillus konkukensis</name>
    <dbReference type="NCBI Taxonomy" id="2020716"/>
    <lineage>
        <taxon>Bacteria</taxon>
        <taxon>Bacillati</taxon>
        <taxon>Bacillota</taxon>
        <taxon>Bacilli</taxon>
        <taxon>Bacillales</taxon>
        <taxon>Paenibacillaceae</taxon>
        <taxon>Paenibacillus</taxon>
    </lineage>
</organism>
<protein>
    <submittedName>
        <fullName evidence="1">Uncharacterized protein</fullName>
    </submittedName>
</protein>
<dbReference type="Proteomes" id="UP001057134">
    <property type="component" value="Chromosome"/>
</dbReference>
<name>A0ABY4RXY3_9BACL</name>
<keyword evidence="2" id="KW-1185">Reference proteome</keyword>
<sequence length="57" mass="6450">MSLLLPVTTLLLVGLGAFCIFTSMDYDRRIRNRTKAADMSLRPLARPAMSYTNRSDQ</sequence>
<evidence type="ECO:0000313" key="2">
    <source>
        <dbReference type="Proteomes" id="UP001057134"/>
    </source>
</evidence>
<reference evidence="1" key="1">
    <citation type="submission" date="2018-02" db="EMBL/GenBank/DDBJ databases">
        <authorList>
            <person name="Kim S.-K."/>
            <person name="Jung H.-I."/>
            <person name="Lee S.-W."/>
        </authorList>
    </citation>
    <scope>NUCLEOTIDE SEQUENCE</scope>
    <source>
        <strain evidence="1">SK3146</strain>
    </source>
</reference>
<reference evidence="1" key="2">
    <citation type="journal article" date="2021" name="J Anim Sci Technol">
        <title>Complete genome sequence of Paenibacillus konkukensis sp. nov. SK3146 as a potential probiotic strain.</title>
        <authorList>
            <person name="Jung H.I."/>
            <person name="Park S."/>
            <person name="Niu K.M."/>
            <person name="Lee S.W."/>
            <person name="Kothari D."/>
            <person name="Yi K.J."/>
            <person name="Kim S.K."/>
        </authorList>
    </citation>
    <scope>NUCLEOTIDE SEQUENCE</scope>
    <source>
        <strain evidence="1">SK3146</strain>
    </source>
</reference>
<accession>A0ABY4RXY3</accession>
<evidence type="ECO:0000313" key="1">
    <source>
        <dbReference type="EMBL" id="UQZ86264.1"/>
    </source>
</evidence>